<dbReference type="InterPro" id="IPR050567">
    <property type="entry name" value="Mitochondrial_Carrier"/>
</dbReference>
<evidence type="ECO:0000313" key="14">
    <source>
        <dbReference type="Proteomes" id="UP000193498"/>
    </source>
</evidence>
<comment type="caution">
    <text evidence="13">The sequence shown here is derived from an EMBL/GenBank/DDBJ whole genome shotgun (WGS) entry which is preliminary data.</text>
</comment>
<keyword evidence="14" id="KW-1185">Reference proteome</keyword>
<dbReference type="EMBL" id="MCFE01000153">
    <property type="protein sequence ID" value="ORX96475.1"/>
    <property type="molecule type" value="Genomic_DNA"/>
</dbReference>
<gene>
    <name evidence="13" type="ORF">K493DRAFT_19405</name>
</gene>
<sequence>MSSRQAESNLTPIQSGICGANAGLISRLIIAPLDVIKIRLQLDSHKRFRVFSKPEANRREPGYGSSRSKYTSMSQTFRTIMAEEGIFGFWKGNLAAEYLYLTYGALQFLTYKGVEQILSNLNENSPIHIPRASHTFFAGATAGVVATIGTYPLDLMRTRFAAQGGNKIYTSFTGAFSQIYRSEGLPGFYRGMWSAIIQIMPYMGLMFGSYDLLKRQFQALKERSRLIQQIESGEDFLCGGLAGVISKTGVFPFDLVRKRLQIQGPNRTKYIIDTIPQYNGGVLACIRQILYTEGFLGLYKGLLPGLLKAAPGSAITFFIFGETARILKYIEKKIE</sequence>
<evidence type="ECO:0000256" key="4">
    <source>
        <dbReference type="ARBA" id="ARBA00021935"/>
    </source>
</evidence>
<dbReference type="Gene3D" id="1.50.40.10">
    <property type="entry name" value="Mitochondrial carrier domain"/>
    <property type="match status" value="1"/>
</dbReference>
<evidence type="ECO:0000256" key="7">
    <source>
        <dbReference type="ARBA" id="ARBA00022737"/>
    </source>
</evidence>
<dbReference type="GO" id="GO:0031966">
    <property type="term" value="C:mitochondrial membrane"/>
    <property type="evidence" value="ECO:0007669"/>
    <property type="project" value="UniProtKB-SubCell"/>
</dbReference>
<comment type="subcellular location">
    <subcellularLocation>
        <location evidence="2">Mitochondrion membrane</location>
        <topology evidence="2">Multi-pass membrane protein</topology>
    </subcellularLocation>
</comment>
<feature type="repeat" description="Solcar" evidence="11">
    <location>
        <begin position="234"/>
        <end position="326"/>
    </location>
</feature>
<feature type="repeat" description="Solcar" evidence="11">
    <location>
        <begin position="10"/>
        <end position="117"/>
    </location>
</feature>
<feature type="repeat" description="Solcar" evidence="11">
    <location>
        <begin position="130"/>
        <end position="216"/>
    </location>
</feature>
<comment type="similarity">
    <text evidence="3 12">Belongs to the mitochondrial carrier (TC 2.A.29) family.</text>
</comment>
<evidence type="ECO:0000256" key="5">
    <source>
        <dbReference type="ARBA" id="ARBA00022448"/>
    </source>
</evidence>
<evidence type="ECO:0000313" key="13">
    <source>
        <dbReference type="EMBL" id="ORX96475.1"/>
    </source>
</evidence>
<evidence type="ECO:0000256" key="6">
    <source>
        <dbReference type="ARBA" id="ARBA00022692"/>
    </source>
</evidence>
<keyword evidence="8" id="KW-1133">Transmembrane helix</keyword>
<dbReference type="FunFam" id="1.50.40.10:FF:000011">
    <property type="entry name" value="Mitochondrial thiamine pyrophosphate carrier 1"/>
    <property type="match status" value="1"/>
</dbReference>
<keyword evidence="7" id="KW-0677">Repeat</keyword>
<dbReference type="GO" id="GO:0090422">
    <property type="term" value="F:thiamine pyrophosphate transmembrane transporter activity"/>
    <property type="evidence" value="ECO:0007669"/>
    <property type="project" value="UniProtKB-ARBA"/>
</dbReference>
<evidence type="ECO:0000256" key="3">
    <source>
        <dbReference type="ARBA" id="ARBA00006375"/>
    </source>
</evidence>
<dbReference type="InParanoid" id="A0A1Y1YEU0"/>
<dbReference type="InterPro" id="IPR002067">
    <property type="entry name" value="MCP"/>
</dbReference>
<dbReference type="FunCoup" id="A0A1Y1YEU0">
    <property type="interactions" value="7"/>
</dbReference>
<organism evidence="13 14">
    <name type="scientific">Basidiobolus meristosporus CBS 931.73</name>
    <dbReference type="NCBI Taxonomy" id="1314790"/>
    <lineage>
        <taxon>Eukaryota</taxon>
        <taxon>Fungi</taxon>
        <taxon>Fungi incertae sedis</taxon>
        <taxon>Zoopagomycota</taxon>
        <taxon>Entomophthoromycotina</taxon>
        <taxon>Basidiobolomycetes</taxon>
        <taxon>Basidiobolales</taxon>
        <taxon>Basidiobolaceae</taxon>
        <taxon>Basidiobolus</taxon>
    </lineage>
</organism>
<evidence type="ECO:0000256" key="11">
    <source>
        <dbReference type="PROSITE-ProRule" id="PRU00282"/>
    </source>
</evidence>
<dbReference type="STRING" id="1314790.A0A1Y1YEU0"/>
<accession>A0A1Y1YEU0</accession>
<evidence type="ECO:0000256" key="8">
    <source>
        <dbReference type="ARBA" id="ARBA00022989"/>
    </source>
</evidence>
<dbReference type="OrthoDB" id="18574at2759"/>
<name>A0A1Y1YEU0_9FUNG</name>
<keyword evidence="10 11" id="KW-0472">Membrane</keyword>
<dbReference type="AlphaFoldDB" id="A0A1Y1YEU0"/>
<dbReference type="PANTHER" id="PTHR45624">
    <property type="entry name" value="MITOCHONDRIAL BASIC AMINO ACIDS TRANSPORTER-RELATED"/>
    <property type="match status" value="1"/>
</dbReference>
<dbReference type="InterPro" id="IPR023395">
    <property type="entry name" value="MCP_dom_sf"/>
</dbReference>
<evidence type="ECO:0000256" key="2">
    <source>
        <dbReference type="ARBA" id="ARBA00004225"/>
    </source>
</evidence>
<keyword evidence="9" id="KW-0496">Mitochondrion</keyword>
<comment type="function">
    <text evidence="1">Mitochondrial transporter that mediates uptake of thiamine pyrophosphate (ThPP) into mitochondria.</text>
</comment>
<dbReference type="InterPro" id="IPR018108">
    <property type="entry name" value="MCP_transmembrane"/>
</dbReference>
<dbReference type="SUPFAM" id="SSF103506">
    <property type="entry name" value="Mitochondrial carrier"/>
    <property type="match status" value="1"/>
</dbReference>
<evidence type="ECO:0000256" key="12">
    <source>
        <dbReference type="RuleBase" id="RU000488"/>
    </source>
</evidence>
<dbReference type="Pfam" id="PF00153">
    <property type="entry name" value="Mito_carr"/>
    <property type="match status" value="3"/>
</dbReference>
<proteinExistence type="inferred from homology"/>
<dbReference type="PANTHER" id="PTHR45624:SF10">
    <property type="entry name" value="SLC (SOLUTE CARRIER) HOMOLOG"/>
    <property type="match status" value="1"/>
</dbReference>
<evidence type="ECO:0000256" key="9">
    <source>
        <dbReference type="ARBA" id="ARBA00023128"/>
    </source>
</evidence>
<dbReference type="PROSITE" id="PS50920">
    <property type="entry name" value="SOLCAR"/>
    <property type="match status" value="3"/>
</dbReference>
<dbReference type="PRINTS" id="PR00926">
    <property type="entry name" value="MITOCARRIER"/>
</dbReference>
<dbReference type="Proteomes" id="UP000193498">
    <property type="component" value="Unassembled WGS sequence"/>
</dbReference>
<evidence type="ECO:0000256" key="10">
    <source>
        <dbReference type="ARBA" id="ARBA00023136"/>
    </source>
</evidence>
<evidence type="ECO:0000256" key="1">
    <source>
        <dbReference type="ARBA" id="ARBA00002238"/>
    </source>
</evidence>
<protein>
    <recommendedName>
        <fullName evidence="4">Mitochondrial thiamine pyrophosphate carrier 1</fullName>
    </recommendedName>
</protein>
<reference evidence="13 14" key="1">
    <citation type="submission" date="2016-07" db="EMBL/GenBank/DDBJ databases">
        <title>Pervasive Adenine N6-methylation of Active Genes in Fungi.</title>
        <authorList>
            <consortium name="DOE Joint Genome Institute"/>
            <person name="Mondo S.J."/>
            <person name="Dannebaum R.O."/>
            <person name="Kuo R.C."/>
            <person name="Labutti K."/>
            <person name="Haridas S."/>
            <person name="Kuo A."/>
            <person name="Salamov A."/>
            <person name="Ahrendt S.R."/>
            <person name="Lipzen A."/>
            <person name="Sullivan W."/>
            <person name="Andreopoulos W.B."/>
            <person name="Clum A."/>
            <person name="Lindquist E."/>
            <person name="Daum C."/>
            <person name="Ramamoorthy G.K."/>
            <person name="Gryganskyi A."/>
            <person name="Culley D."/>
            <person name="Magnuson J.K."/>
            <person name="James T.Y."/>
            <person name="O'Malley M.A."/>
            <person name="Stajich J.E."/>
            <person name="Spatafora J.W."/>
            <person name="Visel A."/>
            <person name="Grigoriev I.V."/>
        </authorList>
    </citation>
    <scope>NUCLEOTIDE SEQUENCE [LARGE SCALE GENOMIC DNA]</scope>
    <source>
        <strain evidence="13 14">CBS 931.73</strain>
    </source>
</reference>
<keyword evidence="5 12" id="KW-0813">Transport</keyword>
<keyword evidence="6 11" id="KW-0812">Transmembrane</keyword>